<dbReference type="InterPro" id="IPR023631">
    <property type="entry name" value="Amidase_dom"/>
</dbReference>
<reference evidence="2" key="1">
    <citation type="journal article" date="2014" name="Front. Microbiol.">
        <title>High frequency of phylogenetically diverse reductive dehalogenase-homologous genes in deep subseafloor sedimentary metagenomes.</title>
        <authorList>
            <person name="Kawai M."/>
            <person name="Futagami T."/>
            <person name="Toyoda A."/>
            <person name="Takaki Y."/>
            <person name="Nishi S."/>
            <person name="Hori S."/>
            <person name="Arai W."/>
            <person name="Tsubouchi T."/>
            <person name="Morono Y."/>
            <person name="Uchiyama I."/>
            <person name="Ito T."/>
            <person name="Fujiyama A."/>
            <person name="Inagaki F."/>
            <person name="Takami H."/>
        </authorList>
    </citation>
    <scope>NUCLEOTIDE SEQUENCE</scope>
    <source>
        <strain evidence="2">Expedition CK06-06</strain>
    </source>
</reference>
<feature type="domain" description="Amidase" evidence="1">
    <location>
        <begin position="2"/>
        <end position="279"/>
    </location>
</feature>
<dbReference type="InterPro" id="IPR020556">
    <property type="entry name" value="Amidase_CS"/>
</dbReference>
<dbReference type="InterPro" id="IPR000120">
    <property type="entry name" value="Amidase"/>
</dbReference>
<dbReference type="PANTHER" id="PTHR11895:SF151">
    <property type="entry name" value="GLUTAMYL-TRNA(GLN) AMIDOTRANSFERASE SUBUNIT A"/>
    <property type="match status" value="1"/>
</dbReference>
<dbReference type="PROSITE" id="PS00571">
    <property type="entry name" value="AMIDASES"/>
    <property type="match status" value="1"/>
</dbReference>
<feature type="non-terminal residue" evidence="2">
    <location>
        <position position="279"/>
    </location>
</feature>
<dbReference type="PANTHER" id="PTHR11895">
    <property type="entry name" value="TRANSAMIDASE"/>
    <property type="match status" value="1"/>
</dbReference>
<evidence type="ECO:0000313" key="2">
    <source>
        <dbReference type="EMBL" id="GAH47640.1"/>
    </source>
</evidence>
<accession>X1GS05</accession>
<comment type="caution">
    <text evidence="2">The sequence shown here is derived from an EMBL/GenBank/DDBJ whole genome shotgun (WGS) entry which is preliminary data.</text>
</comment>
<dbReference type="AlphaFoldDB" id="X1GS05"/>
<sequence length="279" mass="29271">LALAQAEHADQQFAAWKVDSNVPLPLLSGVPIAVKDVLSVAGVRCTCGSKILEDYIPPYNATSVERLLESGMVILGKTNTDEFAMGSSTENSAYGTTHNPWDIRRVPGGSSGGSAAAVAARQAPVALGTDTGGSVRQPASFCGVTGIKPTYGRVSRYGLIAFGSSLDVVGVLGHDAVDAAYIYKLIAGHDQLDSTSADRPIPDFELVDSSRGSLSGLRIGVPDEYFISGMQPEVETAVREALREFENLGAEVIPVSLPHTEHALPVYYLVAPAEASANL</sequence>
<dbReference type="Pfam" id="PF01425">
    <property type="entry name" value="Amidase"/>
    <property type="match status" value="1"/>
</dbReference>
<proteinExistence type="predicted"/>
<evidence type="ECO:0000259" key="1">
    <source>
        <dbReference type="Pfam" id="PF01425"/>
    </source>
</evidence>
<protein>
    <recommendedName>
        <fullName evidence="1">Amidase domain-containing protein</fullName>
    </recommendedName>
</protein>
<gene>
    <name evidence="2" type="ORF">S03H2_37105</name>
</gene>
<name>X1GS05_9ZZZZ</name>
<organism evidence="2">
    <name type="scientific">marine sediment metagenome</name>
    <dbReference type="NCBI Taxonomy" id="412755"/>
    <lineage>
        <taxon>unclassified sequences</taxon>
        <taxon>metagenomes</taxon>
        <taxon>ecological metagenomes</taxon>
    </lineage>
</organism>
<dbReference type="Gene3D" id="3.90.1300.10">
    <property type="entry name" value="Amidase signature (AS) domain"/>
    <property type="match status" value="1"/>
</dbReference>
<dbReference type="InterPro" id="IPR036928">
    <property type="entry name" value="AS_sf"/>
</dbReference>
<dbReference type="EMBL" id="BARU01022810">
    <property type="protein sequence ID" value="GAH47640.1"/>
    <property type="molecule type" value="Genomic_DNA"/>
</dbReference>
<dbReference type="GO" id="GO:0003824">
    <property type="term" value="F:catalytic activity"/>
    <property type="evidence" value="ECO:0007669"/>
    <property type="project" value="InterPro"/>
</dbReference>
<feature type="non-terminal residue" evidence="2">
    <location>
        <position position="1"/>
    </location>
</feature>
<dbReference type="SUPFAM" id="SSF75304">
    <property type="entry name" value="Amidase signature (AS) enzymes"/>
    <property type="match status" value="1"/>
</dbReference>